<dbReference type="AlphaFoldDB" id="A0A6F9EF77"/>
<protein>
    <submittedName>
        <fullName evidence="1">Uncharacterized protein</fullName>
    </submittedName>
</protein>
<proteinExistence type="predicted"/>
<evidence type="ECO:0000313" key="1">
    <source>
        <dbReference type="EMBL" id="CAB3396041.1"/>
    </source>
</evidence>
<evidence type="ECO:0000313" key="2">
    <source>
        <dbReference type="Proteomes" id="UP000502196"/>
    </source>
</evidence>
<gene>
    <name evidence="1" type="ORF">COOX1_3287</name>
</gene>
<name>A0A6F9EF77_9BACL</name>
<dbReference type="Proteomes" id="UP000502196">
    <property type="component" value="Chromosome"/>
</dbReference>
<dbReference type="EMBL" id="LR792683">
    <property type="protein sequence ID" value="CAB3396041.1"/>
    <property type="molecule type" value="Genomic_DNA"/>
</dbReference>
<reference evidence="1 2" key="1">
    <citation type="submission" date="2020-04" db="EMBL/GenBank/DDBJ databases">
        <authorList>
            <person name="Hogendoorn C."/>
        </authorList>
    </citation>
    <scope>NUCLEOTIDE SEQUENCE [LARGE SCALE GENOMIC DNA]</scope>
    <source>
        <strain evidence="1">COOX1</strain>
    </source>
</reference>
<organism evidence="1 2">
    <name type="scientific">Kyrpidia spormannii</name>
    <dbReference type="NCBI Taxonomy" id="2055160"/>
    <lineage>
        <taxon>Bacteria</taxon>
        <taxon>Bacillati</taxon>
        <taxon>Bacillota</taxon>
        <taxon>Bacilli</taxon>
        <taxon>Bacillales</taxon>
        <taxon>Alicyclobacillaceae</taxon>
        <taxon>Kyrpidia</taxon>
    </lineage>
</organism>
<accession>A0A6F9EF77</accession>
<sequence length="55" mass="6354">MRISLCAAGRGMAWARKVRAVPEHSPRGRDAFGLIRGMLRRHTGNIRCCRQHNYY</sequence>